<keyword evidence="1" id="KW-0732">Signal</keyword>
<organism evidence="2 3">
    <name type="scientific">Hymenobacter metallicola</name>
    <dbReference type="NCBI Taxonomy" id="2563114"/>
    <lineage>
        <taxon>Bacteria</taxon>
        <taxon>Pseudomonadati</taxon>
        <taxon>Bacteroidota</taxon>
        <taxon>Cytophagia</taxon>
        <taxon>Cytophagales</taxon>
        <taxon>Hymenobacteraceae</taxon>
        <taxon>Hymenobacter</taxon>
    </lineage>
</organism>
<reference evidence="2 3" key="1">
    <citation type="submission" date="2019-04" db="EMBL/GenBank/DDBJ databases">
        <authorList>
            <person name="Feng G."/>
            <person name="Zhang J."/>
            <person name="Zhu H."/>
        </authorList>
    </citation>
    <scope>NUCLEOTIDE SEQUENCE [LARGE SCALE GENOMIC DNA]</scope>
    <source>
        <strain evidence="2 3">9PBR-1</strain>
    </source>
</reference>
<evidence type="ECO:0000313" key="2">
    <source>
        <dbReference type="EMBL" id="TGE29327.1"/>
    </source>
</evidence>
<evidence type="ECO:0000313" key="3">
    <source>
        <dbReference type="Proteomes" id="UP000298471"/>
    </source>
</evidence>
<dbReference type="OrthoDB" id="894163at2"/>
<comment type="caution">
    <text evidence="2">The sequence shown here is derived from an EMBL/GenBank/DDBJ whole genome shotgun (WGS) entry which is preliminary data.</text>
</comment>
<feature type="chain" id="PRO_5021504248" evidence="1">
    <location>
        <begin position="23"/>
        <end position="265"/>
    </location>
</feature>
<gene>
    <name evidence="2" type="ORF">E5K02_07695</name>
</gene>
<feature type="signal peptide" evidence="1">
    <location>
        <begin position="1"/>
        <end position="22"/>
    </location>
</feature>
<name>A0A4Z0QGZ3_9BACT</name>
<evidence type="ECO:0000256" key="1">
    <source>
        <dbReference type="SAM" id="SignalP"/>
    </source>
</evidence>
<proteinExistence type="predicted"/>
<protein>
    <submittedName>
        <fullName evidence="2">Uncharacterized protein</fullName>
    </submittedName>
</protein>
<sequence>MRLLYLGSLLTTALLVTPTACTADGQASTTTSPQEPAASAAVVAPAAASTATAAPQPSLPPTNIIRDNPELQAFVERAINYARRHQLQELLALADDSIAISYGGGSYGKPAFADYLNDASTNGYIRISKALEMGGTLDEPTPEPGLTYPRYCFPYCQSGLLWKKALPGVEVDPYETWIGLTPQVRLYAKPDKRSRVLATLAYPILLFNQDRSDASVRKGWLTLQTLDGKVRGSVAESDVYRAADMTLLIEQKRGGYKITSVAPFD</sequence>
<keyword evidence="3" id="KW-1185">Reference proteome</keyword>
<dbReference type="AlphaFoldDB" id="A0A4Z0QGZ3"/>
<dbReference type="EMBL" id="SRMB01000001">
    <property type="protein sequence ID" value="TGE29327.1"/>
    <property type="molecule type" value="Genomic_DNA"/>
</dbReference>
<dbReference type="Proteomes" id="UP000298471">
    <property type="component" value="Unassembled WGS sequence"/>
</dbReference>
<dbReference type="RefSeq" id="WP_135393658.1">
    <property type="nucleotide sequence ID" value="NZ_SRMB01000001.1"/>
</dbReference>
<accession>A0A4Z0QGZ3</accession>